<organism evidence="1 2">
    <name type="scientific">Alteromonas profundi</name>
    <dbReference type="NCBI Taxonomy" id="2696062"/>
    <lineage>
        <taxon>Bacteria</taxon>
        <taxon>Pseudomonadati</taxon>
        <taxon>Pseudomonadota</taxon>
        <taxon>Gammaproteobacteria</taxon>
        <taxon>Alteromonadales</taxon>
        <taxon>Alteromonadaceae</taxon>
        <taxon>Alteromonas/Salinimonas group</taxon>
        <taxon>Alteromonas</taxon>
    </lineage>
</organism>
<gene>
    <name evidence="1" type="ORF">GTH32_18985</name>
</gene>
<evidence type="ECO:0000313" key="2">
    <source>
        <dbReference type="Proteomes" id="UP000470213"/>
    </source>
</evidence>
<evidence type="ECO:0000313" key="1">
    <source>
        <dbReference type="EMBL" id="NDV93252.1"/>
    </source>
</evidence>
<dbReference type="AlphaFoldDB" id="A0A7X5LPR7"/>
<keyword evidence="2" id="KW-1185">Reference proteome</keyword>
<protein>
    <recommendedName>
        <fullName evidence="3">ATPase</fullName>
    </recommendedName>
</protein>
<accession>A0A7X5LPR7</accession>
<dbReference type="EMBL" id="JAAAWN010000062">
    <property type="protein sequence ID" value="NDV93252.1"/>
    <property type="molecule type" value="Genomic_DNA"/>
</dbReference>
<proteinExistence type="predicted"/>
<reference evidence="1 2" key="1">
    <citation type="submission" date="2020-01" db="EMBL/GenBank/DDBJ databases">
        <authorList>
            <person name="Chen J."/>
            <person name="Zhu S."/>
            <person name="Yang J."/>
        </authorList>
    </citation>
    <scope>NUCLEOTIDE SEQUENCE [LARGE SCALE GENOMIC DNA]</scope>
    <source>
        <strain evidence="1 2">345S023</strain>
    </source>
</reference>
<dbReference type="Proteomes" id="UP000470213">
    <property type="component" value="Unassembled WGS sequence"/>
</dbReference>
<name>A0A7X5LPR7_9ALTE</name>
<sequence length="151" mass="17434">MKIESVRDILEWTIDFHEQLASCLTHCEPNNSEHSKMAMEYLIAHEEHLAALIKSFSVKAESGELETLFIEYLEKNPIILHDQCDGAFEQKTDSEIAAVVIEQHQQVIALYSYLRDQTVIPHHKELLDSLLALENQEIVRMAQGLNRFQDM</sequence>
<dbReference type="RefSeq" id="WP_163088750.1">
    <property type="nucleotide sequence ID" value="NZ_JAAAWN010000062.1"/>
</dbReference>
<comment type="caution">
    <text evidence="1">The sequence shown here is derived from an EMBL/GenBank/DDBJ whole genome shotgun (WGS) entry which is preliminary data.</text>
</comment>
<evidence type="ECO:0008006" key="3">
    <source>
        <dbReference type="Google" id="ProtNLM"/>
    </source>
</evidence>